<dbReference type="OrthoDB" id="407100at2759"/>
<sequence length="344" mass="39516">MTEIISRGGSGGSGHPLCSDDDSINTGGNSLWTGSSSNEKDFLSSRPVNKVDWFISHTWTRDRRDHLCRNLAEFTRLKGAELKEVLDEIAAEKRVIRRESQTHSLLDELLMQVPTDPMILWIDKFCVSPDFLERRLVIERHMDYFLTNSDGLLVLLSSCYFRRLWCVYEWGCFVATHGIDTLDRVRVCLSWLCSSAHFQVPLVAGDIETLSIADLKCSELNDQLYLRSVIVNKYRSVQAFNRMVQVSALCALTKCYAVLALDFCTPGHAELEEAWRVFNRHLRWRHTKFLLPWRSVAEKLGLPSVCSGLDKFWDQMQRSLSAMEARVIAHSLDRLSQIPKRVWS</sequence>
<accession>D7FX44</accession>
<organism evidence="2 3">
    <name type="scientific">Ectocarpus siliculosus</name>
    <name type="common">Brown alga</name>
    <name type="synonym">Conferva siliculosa</name>
    <dbReference type="NCBI Taxonomy" id="2880"/>
    <lineage>
        <taxon>Eukaryota</taxon>
        <taxon>Sar</taxon>
        <taxon>Stramenopiles</taxon>
        <taxon>Ochrophyta</taxon>
        <taxon>PX clade</taxon>
        <taxon>Phaeophyceae</taxon>
        <taxon>Ectocarpales</taxon>
        <taxon>Ectocarpaceae</taxon>
        <taxon>Ectocarpus</taxon>
    </lineage>
</organism>
<dbReference type="OMA" id="SHCALTR"/>
<proteinExistence type="predicted"/>
<gene>
    <name evidence="2" type="ORF">Esi_0032_0098</name>
</gene>
<dbReference type="Proteomes" id="UP000002630">
    <property type="component" value="Linkage Group LG04"/>
</dbReference>
<name>D7FX44_ECTSI</name>
<dbReference type="InterPro" id="IPR035897">
    <property type="entry name" value="Toll_tir_struct_dom_sf"/>
</dbReference>
<reference evidence="2 3" key="1">
    <citation type="journal article" date="2010" name="Nature">
        <title>The Ectocarpus genome and the independent evolution of multicellularity in brown algae.</title>
        <authorList>
            <person name="Cock J.M."/>
            <person name="Sterck L."/>
            <person name="Rouze P."/>
            <person name="Scornet D."/>
            <person name="Allen A.E."/>
            <person name="Amoutzias G."/>
            <person name="Anthouard V."/>
            <person name="Artiguenave F."/>
            <person name="Aury J.M."/>
            <person name="Badger J.H."/>
            <person name="Beszteri B."/>
            <person name="Billiau K."/>
            <person name="Bonnet E."/>
            <person name="Bothwell J.H."/>
            <person name="Bowler C."/>
            <person name="Boyen C."/>
            <person name="Brownlee C."/>
            <person name="Carrano C.J."/>
            <person name="Charrier B."/>
            <person name="Cho G.Y."/>
            <person name="Coelho S.M."/>
            <person name="Collen J."/>
            <person name="Corre E."/>
            <person name="Da Silva C."/>
            <person name="Delage L."/>
            <person name="Delaroque N."/>
            <person name="Dittami S.M."/>
            <person name="Doulbeau S."/>
            <person name="Elias M."/>
            <person name="Farnham G."/>
            <person name="Gachon C.M."/>
            <person name="Gschloessl B."/>
            <person name="Heesch S."/>
            <person name="Jabbari K."/>
            <person name="Jubin C."/>
            <person name="Kawai H."/>
            <person name="Kimura K."/>
            <person name="Kloareg B."/>
            <person name="Kupper F.C."/>
            <person name="Lang D."/>
            <person name="Le Bail A."/>
            <person name="Leblanc C."/>
            <person name="Lerouge P."/>
            <person name="Lohr M."/>
            <person name="Lopez P.J."/>
            <person name="Martens C."/>
            <person name="Maumus F."/>
            <person name="Michel G."/>
            <person name="Miranda-Saavedra D."/>
            <person name="Morales J."/>
            <person name="Moreau H."/>
            <person name="Motomura T."/>
            <person name="Nagasato C."/>
            <person name="Napoli C.A."/>
            <person name="Nelson D.R."/>
            <person name="Nyvall-Collen P."/>
            <person name="Peters A.F."/>
            <person name="Pommier C."/>
            <person name="Potin P."/>
            <person name="Poulain J."/>
            <person name="Quesneville H."/>
            <person name="Read B."/>
            <person name="Rensing S.A."/>
            <person name="Ritter A."/>
            <person name="Rousvoal S."/>
            <person name="Samanta M."/>
            <person name="Samson G."/>
            <person name="Schroeder D.C."/>
            <person name="Segurens B."/>
            <person name="Strittmatter M."/>
            <person name="Tonon T."/>
            <person name="Tregear J.W."/>
            <person name="Valentin K."/>
            <person name="von Dassow P."/>
            <person name="Yamagishi T."/>
            <person name="Van de Peer Y."/>
            <person name="Wincker P."/>
        </authorList>
    </citation>
    <scope>NUCLEOTIDE SEQUENCE [LARGE SCALE GENOMIC DNA]</scope>
    <source>
        <strain evidence="3">Ec32 / CCAP1310/4</strain>
    </source>
</reference>
<dbReference type="AlphaFoldDB" id="D7FX44"/>
<dbReference type="InParanoid" id="D7FX44"/>
<dbReference type="EMBL" id="FN648509">
    <property type="protein sequence ID" value="CBJ26377.1"/>
    <property type="molecule type" value="Genomic_DNA"/>
</dbReference>
<evidence type="ECO:0000313" key="3">
    <source>
        <dbReference type="Proteomes" id="UP000002630"/>
    </source>
</evidence>
<evidence type="ECO:0000313" key="2">
    <source>
        <dbReference type="EMBL" id="CBJ26377.1"/>
    </source>
</evidence>
<protein>
    <submittedName>
        <fullName evidence="2">Uncharacterized protein</fullName>
    </submittedName>
</protein>
<feature type="region of interest" description="Disordered" evidence="1">
    <location>
        <begin position="1"/>
        <end position="20"/>
    </location>
</feature>
<dbReference type="Gene3D" id="3.40.50.10140">
    <property type="entry name" value="Toll/interleukin-1 receptor homology (TIR) domain"/>
    <property type="match status" value="1"/>
</dbReference>
<evidence type="ECO:0000256" key="1">
    <source>
        <dbReference type="SAM" id="MobiDB-lite"/>
    </source>
</evidence>
<keyword evidence="3" id="KW-1185">Reference proteome</keyword>
<dbReference type="EMBL" id="FN649729">
    <property type="protein sequence ID" value="CBJ26377.1"/>
    <property type="molecule type" value="Genomic_DNA"/>
</dbReference>